<organism evidence="2 3">
    <name type="scientific">Melipona bicolor</name>
    <dbReference type="NCBI Taxonomy" id="60889"/>
    <lineage>
        <taxon>Eukaryota</taxon>
        <taxon>Metazoa</taxon>
        <taxon>Ecdysozoa</taxon>
        <taxon>Arthropoda</taxon>
        <taxon>Hexapoda</taxon>
        <taxon>Insecta</taxon>
        <taxon>Pterygota</taxon>
        <taxon>Neoptera</taxon>
        <taxon>Endopterygota</taxon>
        <taxon>Hymenoptera</taxon>
        <taxon>Apocrita</taxon>
        <taxon>Aculeata</taxon>
        <taxon>Apoidea</taxon>
        <taxon>Anthophila</taxon>
        <taxon>Apidae</taxon>
        <taxon>Melipona</taxon>
    </lineage>
</organism>
<reference evidence="2" key="1">
    <citation type="submission" date="2021-10" db="EMBL/GenBank/DDBJ databases">
        <title>Melipona bicolor Genome sequencing and assembly.</title>
        <authorList>
            <person name="Araujo N.S."/>
            <person name="Arias M.C."/>
        </authorList>
    </citation>
    <scope>NUCLEOTIDE SEQUENCE</scope>
    <source>
        <strain evidence="2">USP_2M_L1-L4_2017</strain>
        <tissue evidence="2">Whole body</tissue>
    </source>
</reference>
<keyword evidence="1" id="KW-0732">Signal</keyword>
<dbReference type="EMBL" id="JAHYIQ010000037">
    <property type="protein sequence ID" value="KAK1119320.1"/>
    <property type="molecule type" value="Genomic_DNA"/>
</dbReference>
<evidence type="ECO:0000313" key="2">
    <source>
        <dbReference type="EMBL" id="KAK1119320.1"/>
    </source>
</evidence>
<evidence type="ECO:0008006" key="4">
    <source>
        <dbReference type="Google" id="ProtNLM"/>
    </source>
</evidence>
<gene>
    <name evidence="2" type="ORF">K0M31_013506</name>
</gene>
<feature type="chain" id="PRO_5041241709" description="Secreted protein" evidence="1">
    <location>
        <begin position="24"/>
        <end position="109"/>
    </location>
</feature>
<accession>A0AA40FI44</accession>
<keyword evidence="3" id="KW-1185">Reference proteome</keyword>
<dbReference type="AlphaFoldDB" id="A0AA40FI44"/>
<feature type="signal peptide" evidence="1">
    <location>
        <begin position="1"/>
        <end position="23"/>
    </location>
</feature>
<dbReference type="Proteomes" id="UP001177670">
    <property type="component" value="Unassembled WGS sequence"/>
</dbReference>
<evidence type="ECO:0000313" key="3">
    <source>
        <dbReference type="Proteomes" id="UP001177670"/>
    </source>
</evidence>
<proteinExistence type="predicted"/>
<comment type="caution">
    <text evidence="2">The sequence shown here is derived from an EMBL/GenBank/DDBJ whole genome shotgun (WGS) entry which is preliminary data.</text>
</comment>
<evidence type="ECO:0000256" key="1">
    <source>
        <dbReference type="SAM" id="SignalP"/>
    </source>
</evidence>
<sequence length="109" mass="12761">MASYRNICHFSLSLLFLSLYSLPQKKKKRGKKSMIRTILTAFIFTQIENSEQFENFVFLTLIISPKDLLYCCSVDNVAIYFIVVRQIIQIEEKPRNFVACWTLALNKQS</sequence>
<name>A0AA40FI44_9HYME</name>
<protein>
    <recommendedName>
        <fullName evidence="4">Secreted protein</fullName>
    </recommendedName>
</protein>